<feature type="active site" evidence="5">
    <location>
        <position position="58"/>
    </location>
</feature>
<dbReference type="EC" id="3.4.21.89" evidence="3 6"/>
<sequence>MSLFKKNKYPAHLRENLSFGKQAFIFAWEIAKVVVISLAIIVPVRYFLIKPFYVLGASMEPNFYNHEYLIINEISYYFSEPKRGDTVVVKDPFDPRQYFIKRVVGLPGEEIRISAGQVYIHGQNNPGGEVLAEDYLAPGTKTLGEVFVKIKAGEYYLLGDNRSASLDSRMFGPVKRDQIIGKTLLRGWPLSRFGLVINNAEYNF</sequence>
<evidence type="ECO:0000256" key="1">
    <source>
        <dbReference type="ARBA" id="ARBA00000677"/>
    </source>
</evidence>
<gene>
    <name evidence="8" type="ORF">A3J65_04805</name>
</gene>
<feature type="active site" evidence="5">
    <location>
        <position position="101"/>
    </location>
</feature>
<keyword evidence="6" id="KW-0812">Transmembrane</keyword>
<keyword evidence="6" id="KW-0645">Protease</keyword>
<keyword evidence="6" id="KW-1133">Transmembrane helix</keyword>
<keyword evidence="6" id="KW-0472">Membrane</keyword>
<dbReference type="InterPro" id="IPR019757">
    <property type="entry name" value="Pept_S26A_signal_pept_1_Lys-AS"/>
</dbReference>
<comment type="catalytic activity">
    <reaction evidence="1 6">
        <text>Cleavage of hydrophobic, N-terminal signal or leader sequences from secreted and periplasmic proteins.</text>
        <dbReference type="EC" id="3.4.21.89"/>
    </reaction>
</comment>
<evidence type="ECO:0000256" key="4">
    <source>
        <dbReference type="ARBA" id="ARBA00022801"/>
    </source>
</evidence>
<feature type="transmembrane region" description="Helical" evidence="6">
    <location>
        <begin position="23"/>
        <end position="48"/>
    </location>
</feature>
<dbReference type="PRINTS" id="PR00727">
    <property type="entry name" value="LEADERPTASE"/>
</dbReference>
<dbReference type="GO" id="GO:0004252">
    <property type="term" value="F:serine-type endopeptidase activity"/>
    <property type="evidence" value="ECO:0007669"/>
    <property type="project" value="InterPro"/>
</dbReference>
<evidence type="ECO:0000256" key="6">
    <source>
        <dbReference type="RuleBase" id="RU362042"/>
    </source>
</evidence>
<dbReference type="PANTHER" id="PTHR43390">
    <property type="entry name" value="SIGNAL PEPTIDASE I"/>
    <property type="match status" value="1"/>
</dbReference>
<dbReference type="Proteomes" id="UP000178501">
    <property type="component" value="Unassembled WGS sequence"/>
</dbReference>
<feature type="domain" description="Peptidase S26" evidence="7">
    <location>
        <begin position="28"/>
        <end position="188"/>
    </location>
</feature>
<protein>
    <recommendedName>
        <fullName evidence="3 6">Signal peptidase I</fullName>
        <ecNumber evidence="3 6">3.4.21.89</ecNumber>
    </recommendedName>
</protein>
<dbReference type="InterPro" id="IPR000223">
    <property type="entry name" value="Pept_S26A_signal_pept_1"/>
</dbReference>
<name>A0A1G1YHS8_9BACT</name>
<dbReference type="Pfam" id="PF10502">
    <property type="entry name" value="Peptidase_S26"/>
    <property type="match status" value="1"/>
</dbReference>
<dbReference type="PROSITE" id="PS00760">
    <property type="entry name" value="SPASE_I_2"/>
    <property type="match status" value="1"/>
</dbReference>
<reference evidence="8 9" key="1">
    <citation type="journal article" date="2016" name="Nat. Commun.">
        <title>Thousands of microbial genomes shed light on interconnected biogeochemical processes in an aquifer system.</title>
        <authorList>
            <person name="Anantharaman K."/>
            <person name="Brown C.T."/>
            <person name="Hug L.A."/>
            <person name="Sharon I."/>
            <person name="Castelle C.J."/>
            <person name="Probst A.J."/>
            <person name="Thomas B.C."/>
            <person name="Singh A."/>
            <person name="Wilkins M.J."/>
            <person name="Karaoz U."/>
            <person name="Brodie E.L."/>
            <person name="Williams K.H."/>
            <person name="Hubbard S.S."/>
            <person name="Banfield J.F."/>
        </authorList>
    </citation>
    <scope>NUCLEOTIDE SEQUENCE [LARGE SCALE GENOMIC DNA]</scope>
</reference>
<dbReference type="CDD" id="cd06530">
    <property type="entry name" value="S26_SPase_I"/>
    <property type="match status" value="1"/>
</dbReference>
<dbReference type="InterPro" id="IPR019533">
    <property type="entry name" value="Peptidase_S26"/>
</dbReference>
<dbReference type="SUPFAM" id="SSF51306">
    <property type="entry name" value="LexA/Signal peptidase"/>
    <property type="match status" value="1"/>
</dbReference>
<dbReference type="NCBIfam" id="TIGR02227">
    <property type="entry name" value="sigpep_I_bact"/>
    <property type="match status" value="1"/>
</dbReference>
<evidence type="ECO:0000259" key="7">
    <source>
        <dbReference type="Pfam" id="PF10502"/>
    </source>
</evidence>
<dbReference type="GO" id="GO:0009003">
    <property type="term" value="F:signal peptidase activity"/>
    <property type="evidence" value="ECO:0007669"/>
    <property type="project" value="UniProtKB-EC"/>
</dbReference>
<dbReference type="InterPro" id="IPR036286">
    <property type="entry name" value="LexA/Signal_pep-like_sf"/>
</dbReference>
<evidence type="ECO:0000256" key="3">
    <source>
        <dbReference type="ARBA" id="ARBA00013208"/>
    </source>
</evidence>
<dbReference type="GO" id="GO:0016020">
    <property type="term" value="C:membrane"/>
    <property type="evidence" value="ECO:0007669"/>
    <property type="project" value="UniProtKB-SubCell"/>
</dbReference>
<comment type="similarity">
    <text evidence="2 6">Belongs to the peptidase S26 family.</text>
</comment>
<dbReference type="PANTHER" id="PTHR43390:SF1">
    <property type="entry name" value="CHLOROPLAST PROCESSING PEPTIDASE"/>
    <property type="match status" value="1"/>
</dbReference>
<dbReference type="GO" id="GO:0006465">
    <property type="term" value="P:signal peptide processing"/>
    <property type="evidence" value="ECO:0007669"/>
    <property type="project" value="InterPro"/>
</dbReference>
<dbReference type="EMBL" id="MHIK01000032">
    <property type="protein sequence ID" value="OGY51260.1"/>
    <property type="molecule type" value="Genomic_DNA"/>
</dbReference>
<evidence type="ECO:0000256" key="5">
    <source>
        <dbReference type="PIRSR" id="PIRSR600223-1"/>
    </source>
</evidence>
<dbReference type="AlphaFoldDB" id="A0A1G1YHS8"/>
<comment type="subcellular location">
    <subcellularLocation>
        <location evidence="6">Membrane</location>
        <topology evidence="6">Single-pass type II membrane protein</topology>
    </subcellularLocation>
</comment>
<proteinExistence type="inferred from homology"/>
<keyword evidence="4 6" id="KW-0378">Hydrolase</keyword>
<comment type="caution">
    <text evidence="8">The sequence shown here is derived from an EMBL/GenBank/DDBJ whole genome shotgun (WGS) entry which is preliminary data.</text>
</comment>
<evidence type="ECO:0000313" key="8">
    <source>
        <dbReference type="EMBL" id="OGY51260.1"/>
    </source>
</evidence>
<dbReference type="Gene3D" id="2.10.109.10">
    <property type="entry name" value="Umud Fragment, subunit A"/>
    <property type="match status" value="1"/>
</dbReference>
<evidence type="ECO:0000256" key="2">
    <source>
        <dbReference type="ARBA" id="ARBA00009370"/>
    </source>
</evidence>
<accession>A0A1G1YHS8</accession>
<evidence type="ECO:0000313" key="9">
    <source>
        <dbReference type="Proteomes" id="UP000178501"/>
    </source>
</evidence>
<organism evidence="8 9">
    <name type="scientific">Candidatus Buchananbacteria bacterium RIFCSPHIGHO2_02_FULL_45_11b</name>
    <dbReference type="NCBI Taxonomy" id="1797541"/>
    <lineage>
        <taxon>Bacteria</taxon>
        <taxon>Candidatus Buchananiibacteriota</taxon>
    </lineage>
</organism>